<evidence type="ECO:0000256" key="7">
    <source>
        <dbReference type="SAM" id="Phobius"/>
    </source>
</evidence>
<keyword evidence="4 7" id="KW-0812">Transmembrane</keyword>
<proteinExistence type="inferred from homology"/>
<dbReference type="PANTHER" id="PTHR33452:SF1">
    <property type="entry name" value="INNER MEMBRANE PROTEIN YPHA-RELATED"/>
    <property type="match status" value="1"/>
</dbReference>
<gene>
    <name evidence="8" type="ORF">KZZ10_00840</name>
</gene>
<evidence type="ECO:0000256" key="4">
    <source>
        <dbReference type="ARBA" id="ARBA00022692"/>
    </source>
</evidence>
<dbReference type="Proteomes" id="UP000739565">
    <property type="component" value="Unassembled WGS sequence"/>
</dbReference>
<protein>
    <submittedName>
        <fullName evidence="8">DoxX family protein</fullName>
    </submittedName>
</protein>
<keyword evidence="9" id="KW-1185">Reference proteome</keyword>
<feature type="transmembrane region" description="Helical" evidence="7">
    <location>
        <begin position="72"/>
        <end position="93"/>
    </location>
</feature>
<feature type="transmembrane region" description="Helical" evidence="7">
    <location>
        <begin position="105"/>
        <end position="126"/>
    </location>
</feature>
<dbReference type="RefSeq" id="WP_259659594.1">
    <property type="nucleotide sequence ID" value="NZ_JAHXRI010000001.1"/>
</dbReference>
<dbReference type="AlphaFoldDB" id="A0A953N6V0"/>
<dbReference type="InterPro" id="IPR051907">
    <property type="entry name" value="DoxX-like_oxidoreductase"/>
</dbReference>
<feature type="transmembrane region" description="Helical" evidence="7">
    <location>
        <begin position="47"/>
        <end position="65"/>
    </location>
</feature>
<evidence type="ECO:0000256" key="3">
    <source>
        <dbReference type="ARBA" id="ARBA00022475"/>
    </source>
</evidence>
<dbReference type="PANTHER" id="PTHR33452">
    <property type="entry name" value="OXIDOREDUCTASE CATD-RELATED"/>
    <property type="match status" value="1"/>
</dbReference>
<keyword evidence="5 7" id="KW-1133">Transmembrane helix</keyword>
<dbReference type="GO" id="GO:0005886">
    <property type="term" value="C:plasma membrane"/>
    <property type="evidence" value="ECO:0007669"/>
    <property type="project" value="UniProtKB-SubCell"/>
</dbReference>
<evidence type="ECO:0000256" key="1">
    <source>
        <dbReference type="ARBA" id="ARBA00004651"/>
    </source>
</evidence>
<name>A0A953N6V0_9BURK</name>
<keyword evidence="3" id="KW-1003">Cell membrane</keyword>
<organism evidence="8 9">
    <name type="scientific">Zwartia hollandica</name>
    <dbReference type="NCBI Taxonomy" id="324606"/>
    <lineage>
        <taxon>Bacteria</taxon>
        <taxon>Pseudomonadati</taxon>
        <taxon>Pseudomonadota</taxon>
        <taxon>Betaproteobacteria</taxon>
        <taxon>Burkholderiales</taxon>
        <taxon>Alcaligenaceae</taxon>
        <taxon>Zwartia</taxon>
    </lineage>
</organism>
<evidence type="ECO:0000313" key="8">
    <source>
        <dbReference type="EMBL" id="MBZ1349179.1"/>
    </source>
</evidence>
<comment type="subcellular location">
    <subcellularLocation>
        <location evidence="1">Cell membrane</location>
        <topology evidence="1">Multi-pass membrane protein</topology>
    </subcellularLocation>
</comment>
<evidence type="ECO:0000256" key="2">
    <source>
        <dbReference type="ARBA" id="ARBA00006679"/>
    </source>
</evidence>
<dbReference type="EMBL" id="JAHXRI010000001">
    <property type="protein sequence ID" value="MBZ1349179.1"/>
    <property type="molecule type" value="Genomic_DNA"/>
</dbReference>
<evidence type="ECO:0000256" key="5">
    <source>
        <dbReference type="ARBA" id="ARBA00022989"/>
    </source>
</evidence>
<dbReference type="InterPro" id="IPR032808">
    <property type="entry name" value="DoxX"/>
</dbReference>
<reference evidence="8" key="1">
    <citation type="submission" date="2021-07" db="EMBL/GenBank/DDBJ databases">
        <title>New genus and species of the family Alcaligenaceae.</title>
        <authorList>
            <person name="Hahn M.W."/>
        </authorList>
    </citation>
    <scope>NUCLEOTIDE SEQUENCE</scope>
    <source>
        <strain evidence="8">LF4-65</strain>
    </source>
</reference>
<accession>A0A953N6V0</accession>
<comment type="caution">
    <text evidence="8">The sequence shown here is derived from an EMBL/GenBank/DDBJ whole genome shotgun (WGS) entry which is preliminary data.</text>
</comment>
<evidence type="ECO:0000256" key="6">
    <source>
        <dbReference type="ARBA" id="ARBA00023136"/>
    </source>
</evidence>
<dbReference type="Pfam" id="PF07681">
    <property type="entry name" value="DoxX"/>
    <property type="match status" value="1"/>
</dbReference>
<evidence type="ECO:0000313" key="9">
    <source>
        <dbReference type="Proteomes" id="UP000739565"/>
    </source>
</evidence>
<keyword evidence="6 7" id="KW-0472">Membrane</keyword>
<comment type="similarity">
    <text evidence="2">Belongs to the DoxX family.</text>
</comment>
<sequence length="134" mass="14370">MNRFDDAGKLILRLTVGLLMLSHGLHKLINGIDGISALIATNGWPSLLAYGVYIGEIVAPVLIILGVLTRPAALIVVVNMILAVYLAHSHQLFQLTKTGGWFLELQAFFLFGALCVALLGAGKFSLAGPRGRFN</sequence>